<evidence type="ECO:0000313" key="10">
    <source>
        <dbReference type="Proteomes" id="UP000318422"/>
    </source>
</evidence>
<feature type="signal peptide" evidence="8">
    <location>
        <begin position="1"/>
        <end position="30"/>
    </location>
</feature>
<evidence type="ECO:0000256" key="4">
    <source>
        <dbReference type="ARBA" id="ARBA00022452"/>
    </source>
</evidence>
<comment type="subcellular location">
    <subcellularLocation>
        <location evidence="1">Cell outer membrane</location>
    </subcellularLocation>
</comment>
<dbReference type="Gene3D" id="1.20.1600.10">
    <property type="entry name" value="Outer membrane efflux proteins (OEP)"/>
    <property type="match status" value="1"/>
</dbReference>
<keyword evidence="5" id="KW-0812">Transmembrane</keyword>
<evidence type="ECO:0000256" key="7">
    <source>
        <dbReference type="ARBA" id="ARBA00023237"/>
    </source>
</evidence>
<gene>
    <name evidence="9" type="ORF">ZRA01_05620</name>
</gene>
<dbReference type="AlphaFoldDB" id="A0A4Y4CRM9"/>
<dbReference type="Proteomes" id="UP000318422">
    <property type="component" value="Unassembled WGS sequence"/>
</dbReference>
<dbReference type="SUPFAM" id="SSF56954">
    <property type="entry name" value="Outer membrane efflux proteins (OEP)"/>
    <property type="match status" value="1"/>
</dbReference>
<evidence type="ECO:0000256" key="5">
    <source>
        <dbReference type="ARBA" id="ARBA00022692"/>
    </source>
</evidence>
<keyword evidence="3" id="KW-0813">Transport</keyword>
<keyword evidence="6" id="KW-0472">Membrane</keyword>
<evidence type="ECO:0000256" key="8">
    <source>
        <dbReference type="SAM" id="SignalP"/>
    </source>
</evidence>
<evidence type="ECO:0000313" key="9">
    <source>
        <dbReference type="EMBL" id="GEC94489.1"/>
    </source>
</evidence>
<dbReference type="InterPro" id="IPR003423">
    <property type="entry name" value="OMP_efflux"/>
</dbReference>
<organism evidence="9 10">
    <name type="scientific">Zoogloea ramigera</name>
    <dbReference type="NCBI Taxonomy" id="350"/>
    <lineage>
        <taxon>Bacteria</taxon>
        <taxon>Pseudomonadati</taxon>
        <taxon>Pseudomonadota</taxon>
        <taxon>Betaproteobacteria</taxon>
        <taxon>Rhodocyclales</taxon>
        <taxon>Zoogloeaceae</taxon>
        <taxon>Zoogloea</taxon>
    </lineage>
</organism>
<dbReference type="InterPro" id="IPR051906">
    <property type="entry name" value="TolC-like"/>
</dbReference>
<evidence type="ECO:0000256" key="1">
    <source>
        <dbReference type="ARBA" id="ARBA00004442"/>
    </source>
</evidence>
<dbReference type="PANTHER" id="PTHR30026">
    <property type="entry name" value="OUTER MEMBRANE PROTEIN TOLC"/>
    <property type="match status" value="1"/>
</dbReference>
<accession>A0A4Y4CRM9</accession>
<dbReference type="GO" id="GO:0009279">
    <property type="term" value="C:cell outer membrane"/>
    <property type="evidence" value="ECO:0007669"/>
    <property type="project" value="UniProtKB-SubCell"/>
</dbReference>
<protein>
    <submittedName>
        <fullName evidence="9">RND transporter</fullName>
    </submittedName>
</protein>
<proteinExistence type="inferred from homology"/>
<keyword evidence="8" id="KW-0732">Signal</keyword>
<comment type="similarity">
    <text evidence="2">Belongs to the outer membrane factor (OMF) (TC 1.B.17) family.</text>
</comment>
<dbReference type="RefSeq" id="WP_141349245.1">
    <property type="nucleotide sequence ID" value="NZ_BJNV01000007.1"/>
</dbReference>
<dbReference type="Pfam" id="PF02321">
    <property type="entry name" value="OEP"/>
    <property type="match status" value="1"/>
</dbReference>
<feature type="chain" id="PRO_5021395013" evidence="8">
    <location>
        <begin position="31"/>
        <end position="436"/>
    </location>
</feature>
<keyword evidence="10" id="KW-1185">Reference proteome</keyword>
<dbReference type="PANTHER" id="PTHR30026:SF20">
    <property type="entry name" value="OUTER MEMBRANE PROTEIN TOLC"/>
    <property type="match status" value="1"/>
</dbReference>
<dbReference type="OrthoDB" id="7616984at2"/>
<evidence type="ECO:0000256" key="6">
    <source>
        <dbReference type="ARBA" id="ARBA00023136"/>
    </source>
</evidence>
<dbReference type="EMBL" id="BJNV01000007">
    <property type="protein sequence ID" value="GEC94489.1"/>
    <property type="molecule type" value="Genomic_DNA"/>
</dbReference>
<evidence type="ECO:0000256" key="2">
    <source>
        <dbReference type="ARBA" id="ARBA00007613"/>
    </source>
</evidence>
<keyword evidence="4" id="KW-1134">Transmembrane beta strand</keyword>
<dbReference type="GO" id="GO:0015562">
    <property type="term" value="F:efflux transmembrane transporter activity"/>
    <property type="evidence" value="ECO:0007669"/>
    <property type="project" value="InterPro"/>
</dbReference>
<name>A0A4Y4CRM9_ZOORA</name>
<dbReference type="GO" id="GO:1990281">
    <property type="term" value="C:efflux pump complex"/>
    <property type="evidence" value="ECO:0007669"/>
    <property type="project" value="TreeGrafter"/>
</dbReference>
<sequence length="436" mass="47127">MTTPRLKNCPRPATVLAALLLATLPLSGHSAGPADAPDLPPQAQVIEALSSSPMVRAAGAQIEVEEARSRRLEAGPHEWTVRLSDQQRRVRPAPGERYNEWGMGLERALRLPGKAELDRQLGAAGIASAKISRGDALHEASRGLLAGWFDWLREEAAADQWRRQRDILARQASVVKRRVELGDAPRLEALQADAALAQAEAQLAQALGRSQVAAESLRRLYPALALPSGVPETAPDLVDADAARWIQAILEHNHELGVARAESARARVGASRADAERRPDPSLGVNMMRERDGEERVLGVSLSIPLPGAGRRADADAALAAVQVSAHREAGVQRRVEAEAAALHRRARAAHAGWQSQQSAADALTRSAELSERAWQLGEGSLAETLNARRLAHEARLAARLARLDASESRYRLLLDAHQLWPLDMDDGADGDHDHP</sequence>
<comment type="caution">
    <text evidence="9">The sequence shown here is derived from an EMBL/GenBank/DDBJ whole genome shotgun (WGS) entry which is preliminary data.</text>
</comment>
<evidence type="ECO:0000256" key="3">
    <source>
        <dbReference type="ARBA" id="ARBA00022448"/>
    </source>
</evidence>
<reference evidence="9 10" key="1">
    <citation type="submission" date="2019-06" db="EMBL/GenBank/DDBJ databases">
        <title>Whole genome shotgun sequence of Zoogloea ramigera NBRC 15342.</title>
        <authorList>
            <person name="Hosoyama A."/>
            <person name="Uohara A."/>
            <person name="Ohji S."/>
            <person name="Ichikawa N."/>
        </authorList>
    </citation>
    <scope>NUCLEOTIDE SEQUENCE [LARGE SCALE GENOMIC DNA]</scope>
    <source>
        <strain evidence="9 10">NBRC 15342</strain>
    </source>
</reference>
<keyword evidence="7" id="KW-0998">Cell outer membrane</keyword>
<dbReference type="GO" id="GO:0015288">
    <property type="term" value="F:porin activity"/>
    <property type="evidence" value="ECO:0007669"/>
    <property type="project" value="TreeGrafter"/>
</dbReference>